<gene>
    <name evidence="2" type="ORF">C8J26_3768</name>
</gene>
<name>A0A2T5GGN2_9SPHN</name>
<accession>A0A2T5GGN2</accession>
<sequence length="432" mass="47364">MTGTDTDYRERLAAEAKRVRDSGDLGRSEPLIRLFDFLVERSLDGRIPREIEIAQDVFDKTHDFDGMLDASVRVYIHRLRRKLAEHYARAPGDPDWISIPLGEYRVVLASPPAADEAAEQPEPPVAPPKRSINRVWLALLALALVNALAWIVYVDRSSGDDAAVRSNLWRPIADNKRPTLVVLGDYYIFGDAADGIVVSRLMRDFAINSREELDRYLMLNPDKVGSYVDVNLHYLPVSVGRGLRSLLPIVNAATNASGERPGVETMSDMKPEIFKAANVVYLGFLSGLGALQDPLFRASGFKVGDNFDELIDKATGRRFKSDWGVVADGKVPQRDYGYIASMLGPTGNRILIIAGTRDPAVAQMAEIAADQEQLKAIDAKSGGGAFEALFEVRTLGNLNLGSSLVLARPIRAESIWQPERPSGAGNSSHPAN</sequence>
<comment type="caution">
    <text evidence="2">The sequence shown here is derived from an EMBL/GenBank/DDBJ whole genome shotgun (WGS) entry which is preliminary data.</text>
</comment>
<keyword evidence="3" id="KW-1185">Reference proteome</keyword>
<dbReference type="EMBL" id="QAOG01000008">
    <property type="protein sequence ID" value="PTQ58467.1"/>
    <property type="molecule type" value="Genomic_DNA"/>
</dbReference>
<feature type="transmembrane region" description="Helical" evidence="1">
    <location>
        <begin position="135"/>
        <end position="153"/>
    </location>
</feature>
<dbReference type="Proteomes" id="UP000244189">
    <property type="component" value="Unassembled WGS sequence"/>
</dbReference>
<reference evidence="2 3" key="1">
    <citation type="submission" date="2018-04" db="EMBL/GenBank/DDBJ databases">
        <title>Genomic Encyclopedia of Type Strains, Phase III (KMG-III): the genomes of soil and plant-associated and newly described type strains.</title>
        <authorList>
            <person name="Whitman W."/>
        </authorList>
    </citation>
    <scope>NUCLEOTIDE SEQUENCE [LARGE SCALE GENOMIC DNA]</scope>
    <source>
        <strain evidence="2 3">MA101b</strain>
    </source>
</reference>
<evidence type="ECO:0000313" key="2">
    <source>
        <dbReference type="EMBL" id="PTQ58467.1"/>
    </source>
</evidence>
<protein>
    <submittedName>
        <fullName evidence="2">Uncharacterized protein</fullName>
    </submittedName>
</protein>
<keyword evidence="1" id="KW-0472">Membrane</keyword>
<evidence type="ECO:0000313" key="3">
    <source>
        <dbReference type="Proteomes" id="UP000244189"/>
    </source>
</evidence>
<evidence type="ECO:0000256" key="1">
    <source>
        <dbReference type="SAM" id="Phobius"/>
    </source>
</evidence>
<organism evidence="2 3">
    <name type="scientific">Sphingomonas aurantiaca</name>
    <dbReference type="NCBI Taxonomy" id="185949"/>
    <lineage>
        <taxon>Bacteria</taxon>
        <taxon>Pseudomonadati</taxon>
        <taxon>Pseudomonadota</taxon>
        <taxon>Alphaproteobacteria</taxon>
        <taxon>Sphingomonadales</taxon>
        <taxon>Sphingomonadaceae</taxon>
        <taxon>Sphingomonas</taxon>
    </lineage>
</organism>
<proteinExistence type="predicted"/>
<keyword evidence="1" id="KW-1133">Transmembrane helix</keyword>
<dbReference type="AlphaFoldDB" id="A0A2T5GGN2"/>
<keyword evidence="1" id="KW-0812">Transmembrane</keyword>